<comment type="caution">
    <text evidence="7">The sequence shown here is derived from an EMBL/GenBank/DDBJ whole genome shotgun (WGS) entry which is preliminary data.</text>
</comment>
<keyword evidence="1" id="KW-0540">Nuclease</keyword>
<sequence length="232" mass="25891">MLNWLKKLFTRPTQAAPDDPEFWKVYLQSINNQPANSTPLHEAVFVVFDTETTGLDTKTNKVLSIGAVKVQGQQVLVHDSFECLVQQEVEQGNKSPEVHGILPSQVQLGLTEQEALKAFLTFAGNAILVGHHVKFDTDMLNGMLRRSGIQGKLYNRSIDTAQLAQRLERFRQSPDSFSRSDYSLDALSQKYNLPTEARHTAPGDAFTTAILLLKLMALAKKRGIRTVGELVR</sequence>
<evidence type="ECO:0000259" key="6">
    <source>
        <dbReference type="SMART" id="SM00479"/>
    </source>
</evidence>
<dbReference type="PANTHER" id="PTHR30231">
    <property type="entry name" value="DNA POLYMERASE III SUBUNIT EPSILON"/>
    <property type="match status" value="1"/>
</dbReference>
<dbReference type="InterPro" id="IPR036397">
    <property type="entry name" value="RNaseH_sf"/>
</dbReference>
<dbReference type="GO" id="GO:0008408">
    <property type="term" value="F:3'-5' exonuclease activity"/>
    <property type="evidence" value="ECO:0007669"/>
    <property type="project" value="TreeGrafter"/>
</dbReference>
<dbReference type="Pfam" id="PF00929">
    <property type="entry name" value="RNase_T"/>
    <property type="match status" value="1"/>
</dbReference>
<dbReference type="PANTHER" id="PTHR30231:SF4">
    <property type="entry name" value="PROTEIN NEN2"/>
    <property type="match status" value="1"/>
</dbReference>
<gene>
    <name evidence="7" type="ORF">H8S84_10050</name>
</gene>
<accession>A0A923SNG4</accession>
<reference evidence="7" key="1">
    <citation type="submission" date="2020-08" db="EMBL/GenBank/DDBJ databases">
        <title>Pontibacter sp. SD6 16S ribosomal RNA gene Genome sequencing and assembly.</title>
        <authorList>
            <person name="Kang M."/>
        </authorList>
    </citation>
    <scope>NUCLEOTIDE SEQUENCE</scope>
    <source>
        <strain evidence="7">SD6</strain>
    </source>
</reference>
<dbReference type="CDD" id="cd06127">
    <property type="entry name" value="DEDDh"/>
    <property type="match status" value="1"/>
</dbReference>
<evidence type="ECO:0000256" key="5">
    <source>
        <dbReference type="ARBA" id="ARBA00026073"/>
    </source>
</evidence>
<name>A0A923SNG4_9BACT</name>
<keyword evidence="8" id="KW-1185">Reference proteome</keyword>
<dbReference type="GO" id="GO:0005829">
    <property type="term" value="C:cytosol"/>
    <property type="evidence" value="ECO:0007669"/>
    <property type="project" value="TreeGrafter"/>
</dbReference>
<dbReference type="SMART" id="SM00479">
    <property type="entry name" value="EXOIII"/>
    <property type="match status" value="1"/>
</dbReference>
<keyword evidence="3 7" id="KW-0269">Exonuclease</keyword>
<dbReference type="FunFam" id="3.30.420.10:FF:000045">
    <property type="entry name" value="3'-5' exonuclease DinG"/>
    <property type="match status" value="1"/>
</dbReference>
<dbReference type="InterPro" id="IPR013520">
    <property type="entry name" value="Ribonucl_H"/>
</dbReference>
<dbReference type="Proteomes" id="UP000603640">
    <property type="component" value="Unassembled WGS sequence"/>
</dbReference>
<dbReference type="SUPFAM" id="SSF53098">
    <property type="entry name" value="Ribonuclease H-like"/>
    <property type="match status" value="1"/>
</dbReference>
<dbReference type="AlphaFoldDB" id="A0A923SNG4"/>
<evidence type="ECO:0000256" key="3">
    <source>
        <dbReference type="ARBA" id="ARBA00022839"/>
    </source>
</evidence>
<comment type="subunit">
    <text evidence="5">DNA polymerase III contains a core (composed of alpha, epsilon and theta chains) that associates with a tau subunit. This core dimerizes to form the POLIII' complex. PolIII' associates with the gamma complex (composed of gamma, delta, delta', psi and chi chains) and with the beta chain to form the complete DNA polymerase III complex.</text>
</comment>
<dbReference type="InterPro" id="IPR012337">
    <property type="entry name" value="RNaseH-like_sf"/>
</dbReference>
<protein>
    <submittedName>
        <fullName evidence="7">3'-5' exonuclease</fullName>
    </submittedName>
</protein>
<dbReference type="GO" id="GO:0003676">
    <property type="term" value="F:nucleic acid binding"/>
    <property type="evidence" value="ECO:0007669"/>
    <property type="project" value="InterPro"/>
</dbReference>
<dbReference type="Gene3D" id="3.30.420.10">
    <property type="entry name" value="Ribonuclease H-like superfamily/Ribonuclease H"/>
    <property type="match status" value="1"/>
</dbReference>
<evidence type="ECO:0000256" key="2">
    <source>
        <dbReference type="ARBA" id="ARBA00022801"/>
    </source>
</evidence>
<dbReference type="EMBL" id="JACRVF010000002">
    <property type="protein sequence ID" value="MBC5993175.1"/>
    <property type="molecule type" value="Genomic_DNA"/>
</dbReference>
<proteinExistence type="predicted"/>
<dbReference type="RefSeq" id="WP_187067180.1">
    <property type="nucleotide sequence ID" value="NZ_JACRVF010000002.1"/>
</dbReference>
<evidence type="ECO:0000256" key="4">
    <source>
        <dbReference type="ARBA" id="ARBA00025483"/>
    </source>
</evidence>
<evidence type="ECO:0000313" key="8">
    <source>
        <dbReference type="Proteomes" id="UP000603640"/>
    </source>
</evidence>
<comment type="function">
    <text evidence="4">DNA polymerase III is a complex, multichain enzyme responsible for most of the replicative synthesis in bacteria. The epsilon subunit contain the editing function and is a proofreading 3'-5' exonuclease.</text>
</comment>
<evidence type="ECO:0000256" key="1">
    <source>
        <dbReference type="ARBA" id="ARBA00022722"/>
    </source>
</evidence>
<dbReference type="GO" id="GO:0006259">
    <property type="term" value="P:DNA metabolic process"/>
    <property type="evidence" value="ECO:0007669"/>
    <property type="project" value="UniProtKB-ARBA"/>
</dbReference>
<evidence type="ECO:0000313" key="7">
    <source>
        <dbReference type="EMBL" id="MBC5993175.1"/>
    </source>
</evidence>
<feature type="domain" description="Exonuclease" evidence="6">
    <location>
        <begin position="44"/>
        <end position="221"/>
    </location>
</feature>
<organism evidence="7 8">
    <name type="scientific">Pontibacter cellulosilyticus</name>
    <dbReference type="NCBI Taxonomy" id="1720253"/>
    <lineage>
        <taxon>Bacteria</taxon>
        <taxon>Pseudomonadati</taxon>
        <taxon>Bacteroidota</taxon>
        <taxon>Cytophagia</taxon>
        <taxon>Cytophagales</taxon>
        <taxon>Hymenobacteraceae</taxon>
        <taxon>Pontibacter</taxon>
    </lineage>
</organism>
<keyword evidence="2" id="KW-0378">Hydrolase</keyword>